<evidence type="ECO:0008006" key="4">
    <source>
        <dbReference type="Google" id="ProtNLM"/>
    </source>
</evidence>
<dbReference type="OrthoDB" id="4730647at2"/>
<feature type="signal peptide" evidence="1">
    <location>
        <begin position="1"/>
        <end position="25"/>
    </location>
</feature>
<dbReference type="Proteomes" id="UP000094243">
    <property type="component" value="Unassembled WGS sequence"/>
</dbReference>
<feature type="chain" id="PRO_5009135419" description="Secreted protein" evidence="1">
    <location>
        <begin position="26"/>
        <end position="132"/>
    </location>
</feature>
<sequence length="132" mass="13438">MIRPLMVVVASAVLLLSPTAGVAGADPQTPPCDYTLSAPYVVDVSGTAMVTATLEPAACDRANVFSTVACIQLEGASGPGQCKKNNGLLPARVYYAPYQPGRTYVSTGRGCASVGNPPQPVCQPTGPVTATL</sequence>
<gene>
    <name evidence="2" type="ORF">BHQ17_04740</name>
</gene>
<evidence type="ECO:0000256" key="1">
    <source>
        <dbReference type="SAM" id="SignalP"/>
    </source>
</evidence>
<keyword evidence="1" id="KW-0732">Signal</keyword>
<evidence type="ECO:0000313" key="2">
    <source>
        <dbReference type="EMBL" id="ODQ95496.1"/>
    </source>
</evidence>
<organism evidence="2 3">
    <name type="scientific">Mycolicibacterium holsaticum</name>
    <dbReference type="NCBI Taxonomy" id="152142"/>
    <lineage>
        <taxon>Bacteria</taxon>
        <taxon>Bacillati</taxon>
        <taxon>Actinomycetota</taxon>
        <taxon>Actinomycetes</taxon>
        <taxon>Mycobacteriales</taxon>
        <taxon>Mycobacteriaceae</taxon>
        <taxon>Mycolicibacterium</taxon>
    </lineage>
</organism>
<keyword evidence="3" id="KW-1185">Reference proteome</keyword>
<dbReference type="AlphaFoldDB" id="A0A1E3S006"/>
<proteinExistence type="predicted"/>
<accession>A0A1E3S006</accession>
<protein>
    <recommendedName>
        <fullName evidence="4">Secreted protein</fullName>
    </recommendedName>
</protein>
<comment type="caution">
    <text evidence="2">The sequence shown here is derived from an EMBL/GenBank/DDBJ whole genome shotgun (WGS) entry which is preliminary data.</text>
</comment>
<dbReference type="EMBL" id="MIGZ01000017">
    <property type="protein sequence ID" value="ODQ95496.1"/>
    <property type="molecule type" value="Genomic_DNA"/>
</dbReference>
<name>A0A1E3S006_9MYCO</name>
<evidence type="ECO:0000313" key="3">
    <source>
        <dbReference type="Proteomes" id="UP000094243"/>
    </source>
</evidence>
<dbReference type="RefSeq" id="WP_069404081.1">
    <property type="nucleotide sequence ID" value="NZ_JBHRZJ010000009.1"/>
</dbReference>
<reference evidence="3" key="1">
    <citation type="submission" date="2016-09" db="EMBL/GenBank/DDBJ databases">
        <authorList>
            <person name="Greninger A.L."/>
            <person name="Jerome K.R."/>
            <person name="Mcnair B."/>
            <person name="Wallis C."/>
            <person name="Fang F."/>
        </authorList>
    </citation>
    <scope>NUCLEOTIDE SEQUENCE [LARGE SCALE GENOMIC DNA]</scope>
    <source>
        <strain evidence="3">M7</strain>
    </source>
</reference>